<organism evidence="1 2">
    <name type="scientific">Armillaria tabescens</name>
    <name type="common">Ringless honey mushroom</name>
    <name type="synonym">Agaricus tabescens</name>
    <dbReference type="NCBI Taxonomy" id="1929756"/>
    <lineage>
        <taxon>Eukaryota</taxon>
        <taxon>Fungi</taxon>
        <taxon>Dikarya</taxon>
        <taxon>Basidiomycota</taxon>
        <taxon>Agaricomycotina</taxon>
        <taxon>Agaricomycetes</taxon>
        <taxon>Agaricomycetidae</taxon>
        <taxon>Agaricales</taxon>
        <taxon>Marasmiineae</taxon>
        <taxon>Physalacriaceae</taxon>
        <taxon>Desarmillaria</taxon>
    </lineage>
</organism>
<dbReference type="Proteomes" id="UP001175211">
    <property type="component" value="Unassembled WGS sequence"/>
</dbReference>
<dbReference type="Gene3D" id="3.80.10.10">
    <property type="entry name" value="Ribonuclease Inhibitor"/>
    <property type="match status" value="1"/>
</dbReference>
<dbReference type="AlphaFoldDB" id="A0AA39NC29"/>
<protein>
    <recommendedName>
        <fullName evidence="3">F-box domain-containing protein</fullName>
    </recommendedName>
</protein>
<dbReference type="RefSeq" id="XP_060334312.1">
    <property type="nucleotide sequence ID" value="XM_060472209.1"/>
</dbReference>
<gene>
    <name evidence="1" type="ORF">EV420DRAFT_1521260</name>
</gene>
<name>A0AA39NC29_ARMTA</name>
<evidence type="ECO:0000313" key="1">
    <source>
        <dbReference type="EMBL" id="KAK0462846.1"/>
    </source>
</evidence>
<keyword evidence="2" id="KW-1185">Reference proteome</keyword>
<accession>A0AA39NC29</accession>
<dbReference type="SUPFAM" id="SSF52047">
    <property type="entry name" value="RNI-like"/>
    <property type="match status" value="1"/>
</dbReference>
<sequence length="417" mass="47621">MTLPQDILEEILSHLRFDFPSLKACSLTHSSFLLPSNRLLFAKLKVRDSRGPPADICFKLQKVLVDSKYMAASIRSLVISFFWYQEESGTGIFPSLLQLLPNLHRFFLYLSQANISRFNAGSFPAPRSISSVRTLILYGIVFDTASQLHSLLVSFNDLEVITMDAIWINDAKATTELVPSRQFSCCPSTLELNVDGSVTEALLSPQSTVSVANLCVLSILASSVREVSATSSILSSASSSLEVLTLFLRHVTKCELIDLRPFSRLRSIHTSLYFESQWASIDRIPTDWRGPFPWAYPFFKALPSSMEDIVIRVVFCPYDAILLPHFRSDWQELDRILASHPWKLAVRLDIYVDYNLGYPGIEDYCYYEWSEPGELEEHFRNFLWHEGMPETNRMGRLHCEIKKKPAEFSAHMQIREI</sequence>
<dbReference type="EMBL" id="JAUEPS010000008">
    <property type="protein sequence ID" value="KAK0462846.1"/>
    <property type="molecule type" value="Genomic_DNA"/>
</dbReference>
<dbReference type="GeneID" id="85355757"/>
<proteinExistence type="predicted"/>
<reference evidence="1" key="1">
    <citation type="submission" date="2023-06" db="EMBL/GenBank/DDBJ databases">
        <authorList>
            <consortium name="Lawrence Berkeley National Laboratory"/>
            <person name="Ahrendt S."/>
            <person name="Sahu N."/>
            <person name="Indic B."/>
            <person name="Wong-Bajracharya J."/>
            <person name="Merenyi Z."/>
            <person name="Ke H.-M."/>
            <person name="Monk M."/>
            <person name="Kocsube S."/>
            <person name="Drula E."/>
            <person name="Lipzen A."/>
            <person name="Balint B."/>
            <person name="Henrissat B."/>
            <person name="Andreopoulos B."/>
            <person name="Martin F.M."/>
            <person name="Harder C.B."/>
            <person name="Rigling D."/>
            <person name="Ford K.L."/>
            <person name="Foster G.D."/>
            <person name="Pangilinan J."/>
            <person name="Papanicolaou A."/>
            <person name="Barry K."/>
            <person name="LaButti K."/>
            <person name="Viragh M."/>
            <person name="Koriabine M."/>
            <person name="Yan M."/>
            <person name="Riley R."/>
            <person name="Champramary S."/>
            <person name="Plett K.L."/>
            <person name="Tsai I.J."/>
            <person name="Slot J."/>
            <person name="Sipos G."/>
            <person name="Plett J."/>
            <person name="Nagy L.G."/>
            <person name="Grigoriev I.V."/>
        </authorList>
    </citation>
    <scope>NUCLEOTIDE SEQUENCE</scope>
    <source>
        <strain evidence="1">CCBAS 213</strain>
    </source>
</reference>
<comment type="caution">
    <text evidence="1">The sequence shown here is derived from an EMBL/GenBank/DDBJ whole genome shotgun (WGS) entry which is preliminary data.</text>
</comment>
<evidence type="ECO:0000313" key="2">
    <source>
        <dbReference type="Proteomes" id="UP001175211"/>
    </source>
</evidence>
<dbReference type="InterPro" id="IPR032675">
    <property type="entry name" value="LRR_dom_sf"/>
</dbReference>
<evidence type="ECO:0008006" key="3">
    <source>
        <dbReference type="Google" id="ProtNLM"/>
    </source>
</evidence>